<keyword evidence="4 5" id="KW-0472">Membrane</keyword>
<evidence type="ECO:0000256" key="2">
    <source>
        <dbReference type="ARBA" id="ARBA00022692"/>
    </source>
</evidence>
<dbReference type="STRING" id="142588.SAMN04488559_10466"/>
<dbReference type="GO" id="GO:0016020">
    <property type="term" value="C:membrane"/>
    <property type="evidence" value="ECO:0007669"/>
    <property type="project" value="UniProtKB-SubCell"/>
</dbReference>
<protein>
    <submittedName>
        <fullName evidence="6">Uncharacterized membrane protein, required for colicin V production</fullName>
    </submittedName>
</protein>
<dbReference type="GO" id="GO:0009403">
    <property type="term" value="P:toxin biosynthetic process"/>
    <property type="evidence" value="ECO:0007669"/>
    <property type="project" value="InterPro"/>
</dbReference>
<evidence type="ECO:0000256" key="5">
    <source>
        <dbReference type="SAM" id="Phobius"/>
    </source>
</evidence>
<dbReference type="Pfam" id="PF02674">
    <property type="entry name" value="Colicin_V"/>
    <property type="match status" value="1"/>
</dbReference>
<dbReference type="InterPro" id="IPR003825">
    <property type="entry name" value="Colicin-V_CvpA"/>
</dbReference>
<dbReference type="Proteomes" id="UP000198948">
    <property type="component" value="Unassembled WGS sequence"/>
</dbReference>
<reference evidence="6 7" key="1">
    <citation type="submission" date="2016-10" db="EMBL/GenBank/DDBJ databases">
        <authorList>
            <person name="de Groot N.N."/>
        </authorList>
    </citation>
    <scope>NUCLEOTIDE SEQUENCE [LARGE SCALE GENOMIC DNA]</scope>
    <source>
        <strain evidence="6 7">DSM 13760</strain>
    </source>
</reference>
<evidence type="ECO:0000313" key="6">
    <source>
        <dbReference type="EMBL" id="SER72466.1"/>
    </source>
</evidence>
<dbReference type="EMBL" id="FOHA01000004">
    <property type="protein sequence ID" value="SER72466.1"/>
    <property type="molecule type" value="Genomic_DNA"/>
</dbReference>
<evidence type="ECO:0000313" key="7">
    <source>
        <dbReference type="Proteomes" id="UP000198948"/>
    </source>
</evidence>
<feature type="transmembrane region" description="Helical" evidence="5">
    <location>
        <begin position="79"/>
        <end position="96"/>
    </location>
</feature>
<evidence type="ECO:0000256" key="3">
    <source>
        <dbReference type="ARBA" id="ARBA00022989"/>
    </source>
</evidence>
<gene>
    <name evidence="6" type="ORF">SAMN04488559_10466</name>
</gene>
<organism evidence="6 7">
    <name type="scientific">Isobaculum melis</name>
    <dbReference type="NCBI Taxonomy" id="142588"/>
    <lineage>
        <taxon>Bacteria</taxon>
        <taxon>Bacillati</taxon>
        <taxon>Bacillota</taxon>
        <taxon>Bacilli</taxon>
        <taxon>Lactobacillales</taxon>
        <taxon>Carnobacteriaceae</taxon>
        <taxon>Isobaculum</taxon>
    </lineage>
</organism>
<dbReference type="PANTHER" id="PTHR37306:SF1">
    <property type="entry name" value="COLICIN V PRODUCTION PROTEIN"/>
    <property type="match status" value="1"/>
</dbReference>
<evidence type="ECO:0000256" key="1">
    <source>
        <dbReference type="ARBA" id="ARBA00004141"/>
    </source>
</evidence>
<dbReference type="OrthoDB" id="1809613at2"/>
<keyword evidence="7" id="KW-1185">Reference proteome</keyword>
<evidence type="ECO:0000256" key="4">
    <source>
        <dbReference type="ARBA" id="ARBA00023136"/>
    </source>
</evidence>
<dbReference type="PANTHER" id="PTHR37306">
    <property type="entry name" value="COLICIN V PRODUCTION PROTEIN"/>
    <property type="match status" value="1"/>
</dbReference>
<name>A0A1H9RI77_9LACT</name>
<keyword evidence="2 5" id="KW-0812">Transmembrane</keyword>
<accession>A0A1H9RI77</accession>
<dbReference type="RefSeq" id="WP_092650842.1">
    <property type="nucleotide sequence ID" value="NZ_FOHA01000004.1"/>
</dbReference>
<keyword evidence="3 5" id="KW-1133">Transmembrane helix</keyword>
<proteinExistence type="predicted"/>
<dbReference type="AlphaFoldDB" id="A0A1H9RI77"/>
<comment type="subcellular location">
    <subcellularLocation>
        <location evidence="1">Membrane</location>
        <topology evidence="1">Multi-pass membrane protein</topology>
    </subcellularLocation>
</comment>
<feature type="transmembrane region" description="Helical" evidence="5">
    <location>
        <begin position="116"/>
        <end position="139"/>
    </location>
</feature>
<sequence length="181" mass="20566">MVSFLLMIILLIGIYTGARRGLVLQVVYTVGYTISFVVAAMYFGKLGPMLEMYVPYPSATQNSQLPFFDESLKFSLDQAFYYGVAFVLILFAGWLITRLVGGLFNRLTFAPLLKQINWIGGGLLGFITVYVGLFLILYLMSMLPITDLQNALEKSFLAKFMIQHTPILSKQVYDWWIQTKI</sequence>
<feature type="transmembrane region" description="Helical" evidence="5">
    <location>
        <begin position="26"/>
        <end position="44"/>
    </location>
</feature>